<protein>
    <submittedName>
        <fullName evidence="2">Photosystem reaction center protein H</fullName>
    </submittedName>
</protein>
<dbReference type="PANTHER" id="PTHR40061">
    <property type="entry name" value="SPORULATION PROTEIN YLMC-RELATED"/>
    <property type="match status" value="1"/>
</dbReference>
<dbReference type="RefSeq" id="WP_120166067.1">
    <property type="nucleotide sequence ID" value="NZ_MCIB01000001.1"/>
</dbReference>
<evidence type="ECO:0000313" key="3">
    <source>
        <dbReference type="Proteomes" id="UP000284177"/>
    </source>
</evidence>
<proteinExistence type="predicted"/>
<dbReference type="InterPro" id="IPR014238">
    <property type="entry name" value="Spore_YlmC/YmxH"/>
</dbReference>
<dbReference type="PANTHER" id="PTHR40061:SF1">
    <property type="entry name" value="SPORULATION PROTEIN YLMC-RELATED"/>
    <property type="match status" value="1"/>
</dbReference>
<keyword evidence="3" id="KW-1185">Reference proteome</keyword>
<dbReference type="SUPFAM" id="SSF50346">
    <property type="entry name" value="PRC-barrel domain"/>
    <property type="match status" value="1"/>
</dbReference>
<gene>
    <name evidence="2" type="ORF">BET03_00310</name>
</gene>
<accession>A0A419TA06</accession>
<sequence>MVKTSELKEKEVINIRDGSRLGLISDIEIDLKRGEIKAIVVPGHGNLFSLFNRRGDYIIEWRNIKKIGKDVILVDLSLNWEREDSGKNI</sequence>
<dbReference type="Proteomes" id="UP000284177">
    <property type="component" value="Unassembled WGS sequence"/>
</dbReference>
<dbReference type="EMBL" id="MCIB01000001">
    <property type="protein sequence ID" value="RKD34310.1"/>
    <property type="molecule type" value="Genomic_DNA"/>
</dbReference>
<dbReference type="NCBIfam" id="TIGR02888">
    <property type="entry name" value="spore_YlmC_YmxH"/>
    <property type="match status" value="1"/>
</dbReference>
<comment type="caution">
    <text evidence="2">The sequence shown here is derived from an EMBL/GenBank/DDBJ whole genome shotgun (WGS) entry which is preliminary data.</text>
</comment>
<dbReference type="InterPro" id="IPR011033">
    <property type="entry name" value="PRC_barrel-like_sf"/>
</dbReference>
<evidence type="ECO:0000259" key="1">
    <source>
        <dbReference type="Pfam" id="PF05239"/>
    </source>
</evidence>
<dbReference type="AlphaFoldDB" id="A0A419TA06"/>
<dbReference type="Pfam" id="PF05239">
    <property type="entry name" value="PRC"/>
    <property type="match status" value="1"/>
</dbReference>
<dbReference type="OrthoDB" id="6024937at2"/>
<feature type="domain" description="PRC-barrel" evidence="1">
    <location>
        <begin position="3"/>
        <end position="75"/>
    </location>
</feature>
<dbReference type="InterPro" id="IPR027275">
    <property type="entry name" value="PRC-brl_dom"/>
</dbReference>
<dbReference type="Gene3D" id="2.30.30.240">
    <property type="entry name" value="PRC-barrel domain"/>
    <property type="match status" value="1"/>
</dbReference>
<name>A0A419TA06_9FIRM</name>
<organism evidence="2 3">
    <name type="scientific">Thermohalobacter berrensis</name>
    <dbReference type="NCBI Taxonomy" id="99594"/>
    <lineage>
        <taxon>Bacteria</taxon>
        <taxon>Bacillati</taxon>
        <taxon>Bacillota</taxon>
        <taxon>Tissierellia</taxon>
        <taxon>Tissierellales</taxon>
        <taxon>Thermohalobacteraceae</taxon>
        <taxon>Thermohalobacter</taxon>
    </lineage>
</organism>
<reference evidence="2 3" key="1">
    <citation type="submission" date="2016-08" db="EMBL/GenBank/DDBJ databases">
        <title>Novel Firmicutes and Novel Genomes.</title>
        <authorList>
            <person name="Poppleton D.I."/>
            <person name="Gribaldo S."/>
        </authorList>
    </citation>
    <scope>NUCLEOTIDE SEQUENCE [LARGE SCALE GENOMIC DNA]</scope>
    <source>
        <strain evidence="2 3">CTT3</strain>
    </source>
</reference>
<evidence type="ECO:0000313" key="2">
    <source>
        <dbReference type="EMBL" id="RKD34310.1"/>
    </source>
</evidence>